<dbReference type="SUPFAM" id="SSF46689">
    <property type="entry name" value="Homeodomain-like"/>
    <property type="match status" value="1"/>
</dbReference>
<reference evidence="5" key="1">
    <citation type="submission" date="2021-01" db="EMBL/GenBank/DDBJ databases">
        <title>Modified the classification status of verrucomicrobia.</title>
        <authorList>
            <person name="Feng X."/>
        </authorList>
    </citation>
    <scope>NUCLEOTIDE SEQUENCE</scope>
    <source>
        <strain evidence="5">KCTC 22201</strain>
    </source>
</reference>
<evidence type="ECO:0000256" key="3">
    <source>
        <dbReference type="ARBA" id="ARBA00023163"/>
    </source>
</evidence>
<dbReference type="SUPFAM" id="SSF53822">
    <property type="entry name" value="Periplasmic binding protein-like I"/>
    <property type="match status" value="1"/>
</dbReference>
<dbReference type="Gene3D" id="3.40.50.2300">
    <property type="match status" value="2"/>
</dbReference>
<dbReference type="PANTHER" id="PTHR30146:SF24">
    <property type="entry name" value="XYLOSE OPERON REGULATORY PROTEIN"/>
    <property type="match status" value="1"/>
</dbReference>
<keyword evidence="3" id="KW-0804">Transcription</keyword>
<dbReference type="RefSeq" id="WP_200275551.1">
    <property type="nucleotide sequence ID" value="NZ_JAENII010000001.1"/>
</dbReference>
<dbReference type="Gene3D" id="1.10.10.60">
    <property type="entry name" value="Homeodomain-like"/>
    <property type="match status" value="1"/>
</dbReference>
<sequence>MPTKRPTPRVALLIESSRSYGRELLMGIASYVRVHGPWSIEFEEGDPAEHFPKWFSRWNWDGVIARVSTPAIAEILGDTGVPVVDLSGSLPDAGFPRIRSDEEAVGRMAAEHLLSRGFKNFAFCGFNGMDWSDLRRASFERRVAEAGFECQVFQKPGISPSSAEVDGEHHGELQERELMAWLKSLPKPCGVMACNDARGRQVLTCCREVSVPVPDEVAVIGVDRDEVFCELSVVPLSSVILNTQQIGFEAAALLARLMDGEATEFSSTIVSPVGVMARQSTDVLAIDDRHIAAALKHIREHACSGLDVESLLKVVPLSRSVLERRFSKILGKSPKTEILRVRLNRVRALLAESDLTLAEVAEKTGFEHPEYMSRLFKKKVGVTPGEFRRRSGSTGLPAK</sequence>
<dbReference type="InterPro" id="IPR046335">
    <property type="entry name" value="LacI/GalR-like_sensor"/>
</dbReference>
<dbReference type="InterPro" id="IPR018060">
    <property type="entry name" value="HTH_AraC"/>
</dbReference>
<dbReference type="Pfam" id="PF12833">
    <property type="entry name" value="HTH_18"/>
    <property type="match status" value="1"/>
</dbReference>
<gene>
    <name evidence="5" type="ORF">JIN81_01445</name>
</gene>
<keyword evidence="1" id="KW-0805">Transcription regulation</keyword>
<accession>A0A934RA93</accession>
<dbReference type="AlphaFoldDB" id="A0A934RA93"/>
<comment type="caution">
    <text evidence="5">The sequence shown here is derived from an EMBL/GenBank/DDBJ whole genome shotgun (WGS) entry which is preliminary data.</text>
</comment>
<dbReference type="InterPro" id="IPR009057">
    <property type="entry name" value="Homeodomain-like_sf"/>
</dbReference>
<dbReference type="Proteomes" id="UP000658278">
    <property type="component" value="Unassembled WGS sequence"/>
</dbReference>
<dbReference type="InterPro" id="IPR054031">
    <property type="entry name" value="XylR_PBP1"/>
</dbReference>
<evidence type="ECO:0000259" key="4">
    <source>
        <dbReference type="PROSITE" id="PS01124"/>
    </source>
</evidence>
<keyword evidence="2 5" id="KW-0238">DNA-binding</keyword>
<keyword evidence="6" id="KW-1185">Reference proteome</keyword>
<evidence type="ECO:0000313" key="5">
    <source>
        <dbReference type="EMBL" id="MBK1825669.1"/>
    </source>
</evidence>
<name>A0A934RA93_9BACT</name>
<dbReference type="PANTHER" id="PTHR30146">
    <property type="entry name" value="LACI-RELATED TRANSCRIPTIONAL REPRESSOR"/>
    <property type="match status" value="1"/>
</dbReference>
<dbReference type="Pfam" id="PF13377">
    <property type="entry name" value="Peripla_BP_3"/>
    <property type="match status" value="1"/>
</dbReference>
<dbReference type="InterPro" id="IPR028082">
    <property type="entry name" value="Peripla_BP_I"/>
</dbReference>
<dbReference type="SMART" id="SM00342">
    <property type="entry name" value="HTH_ARAC"/>
    <property type="match status" value="1"/>
</dbReference>
<dbReference type="PROSITE" id="PS01124">
    <property type="entry name" value="HTH_ARAC_FAMILY_2"/>
    <property type="match status" value="1"/>
</dbReference>
<evidence type="ECO:0000256" key="1">
    <source>
        <dbReference type="ARBA" id="ARBA00023015"/>
    </source>
</evidence>
<dbReference type="CDD" id="cd01543">
    <property type="entry name" value="PBP1_XylR"/>
    <property type="match status" value="1"/>
</dbReference>
<protein>
    <submittedName>
        <fullName evidence="5">DNA-binding transcriptional regulator</fullName>
    </submittedName>
</protein>
<dbReference type="EMBL" id="JAENII010000001">
    <property type="protein sequence ID" value="MBK1825669.1"/>
    <property type="molecule type" value="Genomic_DNA"/>
</dbReference>
<organism evidence="5 6">
    <name type="scientific">Haloferula rosea</name>
    <dbReference type="NCBI Taxonomy" id="490093"/>
    <lineage>
        <taxon>Bacteria</taxon>
        <taxon>Pseudomonadati</taxon>
        <taxon>Verrucomicrobiota</taxon>
        <taxon>Verrucomicrobiia</taxon>
        <taxon>Verrucomicrobiales</taxon>
        <taxon>Verrucomicrobiaceae</taxon>
        <taxon>Haloferula</taxon>
    </lineage>
</organism>
<dbReference type="Pfam" id="PF22177">
    <property type="entry name" value="PBP1_XylR"/>
    <property type="match status" value="1"/>
</dbReference>
<proteinExistence type="predicted"/>
<dbReference type="GO" id="GO:0003700">
    <property type="term" value="F:DNA-binding transcription factor activity"/>
    <property type="evidence" value="ECO:0007669"/>
    <property type="project" value="InterPro"/>
</dbReference>
<evidence type="ECO:0000256" key="2">
    <source>
        <dbReference type="ARBA" id="ARBA00023125"/>
    </source>
</evidence>
<evidence type="ECO:0000313" key="6">
    <source>
        <dbReference type="Proteomes" id="UP000658278"/>
    </source>
</evidence>
<feature type="domain" description="HTH araC/xylS-type" evidence="4">
    <location>
        <begin position="292"/>
        <end position="390"/>
    </location>
</feature>
<dbReference type="GO" id="GO:0000976">
    <property type="term" value="F:transcription cis-regulatory region binding"/>
    <property type="evidence" value="ECO:0007669"/>
    <property type="project" value="TreeGrafter"/>
</dbReference>